<dbReference type="PANTHER" id="PTHR47506:SF6">
    <property type="entry name" value="HTH-TYPE TRANSCRIPTIONAL REPRESSOR NEMR"/>
    <property type="match status" value="1"/>
</dbReference>
<sequence>MGRISLAQTRRSQIIQAFYRCVASQGLAKTSMRAIAKEAGVQPSALHHYFKDRDEMIEEMVDFYTDRFFHSFLEEMARYNDVKERLDKAAEFLFSTSMINEEATSFFYDCCAEAKNNPRVRQSLAKLFRRFRKTILEYFSGLAIQSGLSPQETQDIATLIIAVHEGIELQWHMSPEDVSLERSLLLAKRIIKTFILGQGREGLRRAV</sequence>
<dbReference type="PRINTS" id="PR00455">
    <property type="entry name" value="HTHTETR"/>
</dbReference>
<reference evidence="7 8" key="1">
    <citation type="journal article" date="2012" name="Environ. Microbiol.">
        <title>The genome sequence of Desulfatibacillum alkenivorans AK-01: a blueprint for anaerobic alkane oxidation.</title>
        <authorList>
            <person name="Callaghan A.V."/>
            <person name="Morris B.E."/>
            <person name="Pereira I.A."/>
            <person name="McInerney M.J."/>
            <person name="Austin R.N."/>
            <person name="Groves J.T."/>
            <person name="Kukor J.J."/>
            <person name="Suflita J.M."/>
            <person name="Young L.Y."/>
            <person name="Zylstra G.J."/>
            <person name="Wawrik B."/>
        </authorList>
    </citation>
    <scope>NUCLEOTIDE SEQUENCE [LARGE SCALE GENOMIC DNA]</scope>
    <source>
        <strain evidence="7 8">AK-01</strain>
    </source>
</reference>
<keyword evidence="4" id="KW-0804">Transcription</keyword>
<evidence type="ECO:0000256" key="4">
    <source>
        <dbReference type="ARBA" id="ARBA00023163"/>
    </source>
</evidence>
<evidence type="ECO:0000256" key="1">
    <source>
        <dbReference type="ARBA" id="ARBA00022491"/>
    </source>
</evidence>
<gene>
    <name evidence="7" type="ordered locus">Dalk_1069</name>
</gene>
<dbReference type="PROSITE" id="PS50977">
    <property type="entry name" value="HTH_TETR_2"/>
    <property type="match status" value="1"/>
</dbReference>
<keyword evidence="8" id="KW-1185">Reference proteome</keyword>
<evidence type="ECO:0000256" key="5">
    <source>
        <dbReference type="PROSITE-ProRule" id="PRU00335"/>
    </source>
</evidence>
<keyword evidence="2" id="KW-0805">Transcription regulation</keyword>
<dbReference type="InterPro" id="IPR036271">
    <property type="entry name" value="Tet_transcr_reg_TetR-rel_C_sf"/>
</dbReference>
<dbReference type="Proteomes" id="UP000000739">
    <property type="component" value="Chromosome"/>
</dbReference>
<protein>
    <submittedName>
        <fullName evidence="7">Transcriptional regulator, TetR family</fullName>
    </submittedName>
</protein>
<evidence type="ECO:0000259" key="6">
    <source>
        <dbReference type="PROSITE" id="PS50977"/>
    </source>
</evidence>
<dbReference type="SUPFAM" id="SSF48498">
    <property type="entry name" value="Tetracyclin repressor-like, C-terminal domain"/>
    <property type="match status" value="1"/>
</dbReference>
<evidence type="ECO:0000313" key="7">
    <source>
        <dbReference type="EMBL" id="ACL02772.1"/>
    </source>
</evidence>
<dbReference type="GO" id="GO:0003677">
    <property type="term" value="F:DNA binding"/>
    <property type="evidence" value="ECO:0007669"/>
    <property type="project" value="UniProtKB-UniRule"/>
</dbReference>
<dbReference type="Gene3D" id="1.10.357.10">
    <property type="entry name" value="Tetracycline Repressor, domain 2"/>
    <property type="match status" value="1"/>
</dbReference>
<dbReference type="PANTHER" id="PTHR47506">
    <property type="entry name" value="TRANSCRIPTIONAL REGULATORY PROTEIN"/>
    <property type="match status" value="1"/>
</dbReference>
<accession>B8FK97</accession>
<dbReference type="HOGENOM" id="CLU_117110_0_0_7"/>
<keyword evidence="3 5" id="KW-0238">DNA-binding</keyword>
<dbReference type="KEGG" id="dal:Dalk_1069"/>
<dbReference type="RefSeq" id="WP_012610210.1">
    <property type="nucleotide sequence ID" value="NC_011768.1"/>
</dbReference>
<feature type="domain" description="HTH tetR-type" evidence="6">
    <location>
        <begin position="8"/>
        <end position="68"/>
    </location>
</feature>
<dbReference type="InterPro" id="IPR009057">
    <property type="entry name" value="Homeodomain-like_sf"/>
</dbReference>
<organism evidence="7 8">
    <name type="scientific">Desulfatibacillum aliphaticivorans</name>
    <dbReference type="NCBI Taxonomy" id="218208"/>
    <lineage>
        <taxon>Bacteria</taxon>
        <taxon>Pseudomonadati</taxon>
        <taxon>Thermodesulfobacteriota</taxon>
        <taxon>Desulfobacteria</taxon>
        <taxon>Desulfobacterales</taxon>
        <taxon>Desulfatibacillaceae</taxon>
        <taxon>Desulfatibacillum</taxon>
    </lineage>
</organism>
<dbReference type="EMBL" id="CP001322">
    <property type="protein sequence ID" value="ACL02772.1"/>
    <property type="molecule type" value="Genomic_DNA"/>
</dbReference>
<dbReference type="SUPFAM" id="SSF46689">
    <property type="entry name" value="Homeodomain-like"/>
    <property type="match status" value="1"/>
</dbReference>
<keyword evidence="1" id="KW-0678">Repressor</keyword>
<proteinExistence type="predicted"/>
<evidence type="ECO:0000256" key="2">
    <source>
        <dbReference type="ARBA" id="ARBA00023015"/>
    </source>
</evidence>
<dbReference type="Pfam" id="PF00440">
    <property type="entry name" value="TetR_N"/>
    <property type="match status" value="1"/>
</dbReference>
<evidence type="ECO:0000256" key="3">
    <source>
        <dbReference type="ARBA" id="ARBA00023125"/>
    </source>
</evidence>
<dbReference type="AlphaFoldDB" id="B8FK97"/>
<dbReference type="Pfam" id="PF13977">
    <property type="entry name" value="TetR_C_6"/>
    <property type="match status" value="1"/>
</dbReference>
<dbReference type="eggNOG" id="COG1309">
    <property type="taxonomic scope" value="Bacteria"/>
</dbReference>
<dbReference type="InterPro" id="IPR039538">
    <property type="entry name" value="BetI_C"/>
</dbReference>
<evidence type="ECO:0000313" key="8">
    <source>
        <dbReference type="Proteomes" id="UP000000739"/>
    </source>
</evidence>
<feature type="DNA-binding region" description="H-T-H motif" evidence="5">
    <location>
        <begin position="31"/>
        <end position="50"/>
    </location>
</feature>
<dbReference type="InterPro" id="IPR001647">
    <property type="entry name" value="HTH_TetR"/>
</dbReference>
<name>B8FK97_DESAL</name>